<accession>A0A0G0X6J7</accession>
<dbReference type="Pfam" id="PF22769">
    <property type="entry name" value="DCD"/>
    <property type="match status" value="1"/>
</dbReference>
<dbReference type="GO" id="GO:0006229">
    <property type="term" value="P:dUTP biosynthetic process"/>
    <property type="evidence" value="ECO:0007669"/>
    <property type="project" value="InterPro"/>
</dbReference>
<evidence type="ECO:0000256" key="1">
    <source>
        <dbReference type="ARBA" id="ARBA00022801"/>
    </source>
</evidence>
<comment type="caution">
    <text evidence="3">The sequence shown here is derived from an EMBL/GenBank/DDBJ whole genome shotgun (WGS) entry which is preliminary data.</text>
</comment>
<dbReference type="InterPro" id="IPR033704">
    <property type="entry name" value="dUTPase_trimeric"/>
</dbReference>
<proteinExistence type="predicted"/>
<evidence type="ECO:0000313" key="4">
    <source>
        <dbReference type="Proteomes" id="UP000034601"/>
    </source>
</evidence>
<evidence type="ECO:0000313" key="3">
    <source>
        <dbReference type="EMBL" id="KKR83257.1"/>
    </source>
</evidence>
<dbReference type="CDD" id="cd07557">
    <property type="entry name" value="trimeric_dUTPase"/>
    <property type="match status" value="1"/>
</dbReference>
<sequence length="189" mass="20976">MAVLGLDEVLRRVKEEGLLENLGDRELNNPEGVGLDLRLGKVFKIVEGGAFIECDGEVGLGLRKGVKTEVLAEYKEGSKTQEEVIINPGDYYLVQTLETVNTPEDVMPMIYPRSSLFRAGLLLLNSKTDPGYKGSLTMGLKNLSEFDVKLQMGARICNMVFYKIEGKTVNYRGQHQGGRVSPHEAERQV</sequence>
<dbReference type="InterPro" id="IPR036157">
    <property type="entry name" value="dUTPase-like_sf"/>
</dbReference>
<keyword evidence="2" id="KW-0546">Nucleotide metabolism</keyword>
<dbReference type="InterPro" id="IPR011962">
    <property type="entry name" value="dCTP_deaminase"/>
</dbReference>
<dbReference type="PANTHER" id="PTHR42680">
    <property type="entry name" value="DCTP DEAMINASE"/>
    <property type="match status" value="1"/>
</dbReference>
<dbReference type="Gene3D" id="2.70.40.10">
    <property type="match status" value="1"/>
</dbReference>
<dbReference type="GO" id="GO:0008829">
    <property type="term" value="F:dCTP deaminase activity"/>
    <property type="evidence" value="ECO:0007669"/>
    <property type="project" value="InterPro"/>
</dbReference>
<keyword evidence="1" id="KW-0378">Hydrolase</keyword>
<organism evidence="3 4">
    <name type="scientific">Candidatus Daviesbacteria bacterium GW2011_GWA2_40_9</name>
    <dbReference type="NCBI Taxonomy" id="1618424"/>
    <lineage>
        <taxon>Bacteria</taxon>
        <taxon>Candidatus Daviesiibacteriota</taxon>
    </lineage>
</organism>
<reference evidence="3 4" key="1">
    <citation type="journal article" date="2015" name="Nature">
        <title>rRNA introns, odd ribosomes, and small enigmatic genomes across a large radiation of phyla.</title>
        <authorList>
            <person name="Brown C.T."/>
            <person name="Hug L.A."/>
            <person name="Thomas B.C."/>
            <person name="Sharon I."/>
            <person name="Castelle C.J."/>
            <person name="Singh A."/>
            <person name="Wilkins M.J."/>
            <person name="Williams K.H."/>
            <person name="Banfield J.F."/>
        </authorList>
    </citation>
    <scope>NUCLEOTIDE SEQUENCE [LARGE SCALE GENOMIC DNA]</scope>
</reference>
<protein>
    <submittedName>
        <fullName evidence="3">Deoxycytidine deaminase</fullName>
    </submittedName>
</protein>
<dbReference type="AlphaFoldDB" id="A0A0G0X6J7"/>
<evidence type="ECO:0000256" key="2">
    <source>
        <dbReference type="ARBA" id="ARBA00023080"/>
    </source>
</evidence>
<gene>
    <name evidence="3" type="ORF">UU29_C0007G0127</name>
</gene>
<dbReference type="SUPFAM" id="SSF51283">
    <property type="entry name" value="dUTPase-like"/>
    <property type="match status" value="1"/>
</dbReference>
<name>A0A0G0X6J7_9BACT</name>
<dbReference type="Proteomes" id="UP000034601">
    <property type="component" value="Unassembled WGS sequence"/>
</dbReference>
<dbReference type="EMBL" id="LCAB01000007">
    <property type="protein sequence ID" value="KKR83257.1"/>
    <property type="molecule type" value="Genomic_DNA"/>
</dbReference>
<dbReference type="PANTHER" id="PTHR42680:SF3">
    <property type="entry name" value="DCTP DEAMINASE"/>
    <property type="match status" value="1"/>
</dbReference>